<dbReference type="SUPFAM" id="SSF46689">
    <property type="entry name" value="Homeodomain-like"/>
    <property type="match status" value="1"/>
</dbReference>
<evidence type="ECO:0000313" key="7">
    <source>
        <dbReference type="Proteomes" id="UP000272503"/>
    </source>
</evidence>
<keyword evidence="7" id="KW-1185">Reference proteome</keyword>
<gene>
    <name evidence="6" type="ORF">D9V32_00995</name>
</gene>
<evidence type="ECO:0000256" key="1">
    <source>
        <dbReference type="ARBA" id="ARBA00023015"/>
    </source>
</evidence>
<reference evidence="6 7" key="1">
    <citation type="submission" date="2018-10" db="EMBL/GenBank/DDBJ databases">
        <authorList>
            <person name="Li J."/>
        </authorList>
    </citation>
    <scope>NUCLEOTIDE SEQUENCE [LARGE SCALE GENOMIC DNA]</scope>
    <source>
        <strain evidence="6 7">IF 016277</strain>
    </source>
</reference>
<dbReference type="GO" id="GO:0003700">
    <property type="term" value="F:DNA-binding transcription factor activity"/>
    <property type="evidence" value="ECO:0007669"/>
    <property type="project" value="TreeGrafter"/>
</dbReference>
<sequence length="177" mass="19797">MDLKKPRRDQILRDATALFCRYGYAKTTLADVARRSEISRPTLYAEFADKDVLFGAVIETLADDLFARLSAERAHIPSERDRLLHACLGWVASGYDLVQENPEAADLFDPRFAAVRASNTRFEHYLEELLTGSDSPTPLTEMITLSLQGIKRFAENRSHLEALVATLVDTVIAARAV</sequence>
<dbReference type="PROSITE" id="PS50977">
    <property type="entry name" value="HTH_TETR_2"/>
    <property type="match status" value="1"/>
</dbReference>
<dbReference type="Proteomes" id="UP000272503">
    <property type="component" value="Unassembled WGS sequence"/>
</dbReference>
<evidence type="ECO:0000256" key="2">
    <source>
        <dbReference type="ARBA" id="ARBA00023125"/>
    </source>
</evidence>
<keyword evidence="3" id="KW-0804">Transcription</keyword>
<accession>A0A3L7ADQ5</accession>
<proteinExistence type="predicted"/>
<feature type="domain" description="HTH tetR-type" evidence="5">
    <location>
        <begin position="5"/>
        <end position="65"/>
    </location>
</feature>
<evidence type="ECO:0000256" key="3">
    <source>
        <dbReference type="ARBA" id="ARBA00023163"/>
    </source>
</evidence>
<keyword evidence="2 4" id="KW-0238">DNA-binding</keyword>
<dbReference type="RefSeq" id="WP_121647033.1">
    <property type="nucleotide sequence ID" value="NZ_RCUX01000001.1"/>
</dbReference>
<dbReference type="AlphaFoldDB" id="A0A3L7ADQ5"/>
<dbReference type="InterPro" id="IPR001647">
    <property type="entry name" value="HTH_TetR"/>
</dbReference>
<dbReference type="PANTHER" id="PTHR30055:SF234">
    <property type="entry name" value="HTH-TYPE TRANSCRIPTIONAL REGULATOR BETI"/>
    <property type="match status" value="1"/>
</dbReference>
<dbReference type="Pfam" id="PF00440">
    <property type="entry name" value="TetR_N"/>
    <property type="match status" value="1"/>
</dbReference>
<dbReference type="OrthoDB" id="116659at2"/>
<dbReference type="Gene3D" id="1.10.357.10">
    <property type="entry name" value="Tetracycline Repressor, domain 2"/>
    <property type="match status" value="1"/>
</dbReference>
<comment type="caution">
    <text evidence="6">The sequence shown here is derived from an EMBL/GenBank/DDBJ whole genome shotgun (WGS) entry which is preliminary data.</text>
</comment>
<dbReference type="PRINTS" id="PR00455">
    <property type="entry name" value="HTHTETR"/>
</dbReference>
<evidence type="ECO:0000313" key="6">
    <source>
        <dbReference type="EMBL" id="RLP77940.1"/>
    </source>
</evidence>
<dbReference type="PANTHER" id="PTHR30055">
    <property type="entry name" value="HTH-TYPE TRANSCRIPTIONAL REGULATOR RUTR"/>
    <property type="match status" value="1"/>
</dbReference>
<evidence type="ECO:0000259" key="5">
    <source>
        <dbReference type="PROSITE" id="PS50977"/>
    </source>
</evidence>
<dbReference type="InterPro" id="IPR050109">
    <property type="entry name" value="HTH-type_TetR-like_transc_reg"/>
</dbReference>
<dbReference type="EMBL" id="RCUX01000001">
    <property type="protein sequence ID" value="RLP77940.1"/>
    <property type="molecule type" value="Genomic_DNA"/>
</dbReference>
<protein>
    <submittedName>
        <fullName evidence="6">TetR/AcrR family transcriptional regulator</fullName>
    </submittedName>
</protein>
<keyword evidence="1" id="KW-0805">Transcription regulation</keyword>
<dbReference type="GO" id="GO:0000976">
    <property type="term" value="F:transcription cis-regulatory region binding"/>
    <property type="evidence" value="ECO:0007669"/>
    <property type="project" value="TreeGrafter"/>
</dbReference>
<feature type="DNA-binding region" description="H-T-H motif" evidence="4">
    <location>
        <begin position="28"/>
        <end position="47"/>
    </location>
</feature>
<organism evidence="6 7">
    <name type="scientific">Mycetocola tolaasinivorans</name>
    <dbReference type="NCBI Taxonomy" id="76635"/>
    <lineage>
        <taxon>Bacteria</taxon>
        <taxon>Bacillati</taxon>
        <taxon>Actinomycetota</taxon>
        <taxon>Actinomycetes</taxon>
        <taxon>Micrococcales</taxon>
        <taxon>Microbacteriaceae</taxon>
        <taxon>Mycetocola</taxon>
    </lineage>
</organism>
<dbReference type="InterPro" id="IPR009057">
    <property type="entry name" value="Homeodomain-like_sf"/>
</dbReference>
<evidence type="ECO:0000256" key="4">
    <source>
        <dbReference type="PROSITE-ProRule" id="PRU00335"/>
    </source>
</evidence>
<name>A0A3L7ADQ5_9MICO</name>